<feature type="signal peptide" evidence="2">
    <location>
        <begin position="1"/>
        <end position="18"/>
    </location>
</feature>
<dbReference type="InterPro" id="IPR009003">
    <property type="entry name" value="Peptidase_S1_PA"/>
</dbReference>
<evidence type="ECO:0000256" key="2">
    <source>
        <dbReference type="SAM" id="SignalP"/>
    </source>
</evidence>
<protein>
    <submittedName>
        <fullName evidence="4">Chymotrypsin-like elastase family member 2a</fullName>
    </submittedName>
</protein>
<dbReference type="PROSITE" id="PS50240">
    <property type="entry name" value="TRYPSIN_DOM"/>
    <property type="match status" value="1"/>
</dbReference>
<dbReference type="InterPro" id="IPR001314">
    <property type="entry name" value="Peptidase_S1A"/>
</dbReference>
<comment type="caution">
    <text evidence="4">The sequence shown here is derived from an EMBL/GenBank/DDBJ whole genome shotgun (WGS) entry which is preliminary data.</text>
</comment>
<dbReference type="InterPro" id="IPR043504">
    <property type="entry name" value="Peptidase_S1_PA_chymotrypsin"/>
</dbReference>
<proteinExistence type="predicted"/>
<evidence type="ECO:0000313" key="4">
    <source>
        <dbReference type="EMBL" id="GFO33058.1"/>
    </source>
</evidence>
<keyword evidence="5" id="KW-1185">Reference proteome</keyword>
<feature type="domain" description="Peptidase S1" evidence="3">
    <location>
        <begin position="169"/>
        <end position="409"/>
    </location>
</feature>
<dbReference type="Pfam" id="PF00089">
    <property type="entry name" value="Trypsin"/>
    <property type="match status" value="1"/>
</dbReference>
<dbReference type="PRINTS" id="PR00722">
    <property type="entry name" value="CHYMOTRYPSIN"/>
</dbReference>
<name>A0AAV4CN81_9GAST</name>
<dbReference type="PROSITE" id="PS00134">
    <property type="entry name" value="TRYPSIN_HIS"/>
    <property type="match status" value="1"/>
</dbReference>
<keyword evidence="1" id="KW-1015">Disulfide bond</keyword>
<organism evidence="4 5">
    <name type="scientific">Plakobranchus ocellatus</name>
    <dbReference type="NCBI Taxonomy" id="259542"/>
    <lineage>
        <taxon>Eukaryota</taxon>
        <taxon>Metazoa</taxon>
        <taxon>Spiralia</taxon>
        <taxon>Lophotrochozoa</taxon>
        <taxon>Mollusca</taxon>
        <taxon>Gastropoda</taxon>
        <taxon>Heterobranchia</taxon>
        <taxon>Euthyneura</taxon>
        <taxon>Panpulmonata</taxon>
        <taxon>Sacoglossa</taxon>
        <taxon>Placobranchoidea</taxon>
        <taxon>Plakobranchidae</taxon>
        <taxon>Plakobranchus</taxon>
    </lineage>
</organism>
<dbReference type="GO" id="GO:0007340">
    <property type="term" value="P:acrosome reaction"/>
    <property type="evidence" value="ECO:0007669"/>
    <property type="project" value="TreeGrafter"/>
</dbReference>
<dbReference type="Proteomes" id="UP000735302">
    <property type="component" value="Unassembled WGS sequence"/>
</dbReference>
<dbReference type="InterPro" id="IPR001254">
    <property type="entry name" value="Trypsin_dom"/>
</dbReference>
<feature type="chain" id="PRO_5043551160" evidence="2">
    <location>
        <begin position="19"/>
        <end position="423"/>
    </location>
</feature>
<dbReference type="CDD" id="cd00190">
    <property type="entry name" value="Tryp_SPc"/>
    <property type="match status" value="1"/>
</dbReference>
<keyword evidence="2" id="KW-0732">Signal</keyword>
<dbReference type="PANTHER" id="PTHR24252:SF8">
    <property type="entry name" value="ACROSIN"/>
    <property type="match status" value="1"/>
</dbReference>
<dbReference type="AlphaFoldDB" id="A0AAV4CN81"/>
<dbReference type="PANTHER" id="PTHR24252">
    <property type="entry name" value="ACROSIN-RELATED"/>
    <property type="match status" value="1"/>
</dbReference>
<dbReference type="GO" id="GO:0006508">
    <property type="term" value="P:proteolysis"/>
    <property type="evidence" value="ECO:0007669"/>
    <property type="project" value="InterPro"/>
</dbReference>
<evidence type="ECO:0000259" key="3">
    <source>
        <dbReference type="PROSITE" id="PS50240"/>
    </source>
</evidence>
<dbReference type="SMART" id="SM00020">
    <property type="entry name" value="Tryp_SPc"/>
    <property type="match status" value="1"/>
</dbReference>
<accession>A0AAV4CN81</accession>
<reference evidence="4 5" key="1">
    <citation type="journal article" date="2021" name="Elife">
        <title>Chloroplast acquisition without the gene transfer in kleptoplastic sea slugs, Plakobranchus ocellatus.</title>
        <authorList>
            <person name="Maeda T."/>
            <person name="Takahashi S."/>
            <person name="Yoshida T."/>
            <person name="Shimamura S."/>
            <person name="Takaki Y."/>
            <person name="Nagai Y."/>
            <person name="Toyoda A."/>
            <person name="Suzuki Y."/>
            <person name="Arimoto A."/>
            <person name="Ishii H."/>
            <person name="Satoh N."/>
            <person name="Nishiyama T."/>
            <person name="Hasebe M."/>
            <person name="Maruyama T."/>
            <person name="Minagawa J."/>
            <person name="Obokata J."/>
            <person name="Shigenobu S."/>
        </authorList>
    </citation>
    <scope>NUCLEOTIDE SEQUENCE [LARGE SCALE GENOMIC DNA]</scope>
</reference>
<dbReference type="Gene3D" id="2.40.10.10">
    <property type="entry name" value="Trypsin-like serine proteases"/>
    <property type="match status" value="1"/>
</dbReference>
<dbReference type="SUPFAM" id="SSF50494">
    <property type="entry name" value="Trypsin-like serine proteases"/>
    <property type="match status" value="1"/>
</dbReference>
<gene>
    <name evidence="4" type="ORF">PoB_005956300</name>
</gene>
<dbReference type="EMBL" id="BLXT01006747">
    <property type="protein sequence ID" value="GFO33058.1"/>
    <property type="molecule type" value="Genomic_DNA"/>
</dbReference>
<dbReference type="InterPro" id="IPR018114">
    <property type="entry name" value="TRYPSIN_HIS"/>
</dbReference>
<dbReference type="FunFam" id="2.40.10.10:FF:000068">
    <property type="entry name" value="transmembrane protease serine 2"/>
    <property type="match status" value="1"/>
</dbReference>
<evidence type="ECO:0000256" key="1">
    <source>
        <dbReference type="ARBA" id="ARBA00023157"/>
    </source>
</evidence>
<sequence>MDWFALTALLAVAHLVGQLATKSEIRSSNPSPVLGLSVGHTLLTLQVVYLLINLSHYFRRVSSLSAKYGILRPSISSGDKLKVFGLALCLSAFVVSIDTVLSVKCLKSSVTRTPFSIKAYHDVYEKWRESMLYYSSQQRWPKNPRDLYYSIAPSGPAGCGLSYPDFLAIVGGKKAPLRAWPWYVTYVTRTNGGNKGDYCGGTLLSNEWALTAAHCLRGKLSTILFDYRRQSKKIWGHKKSILVAKEIPHPMYKNISGASYFDIALLKLRKPVVFTNNIQPACLPDDLIDLTSPFLDCYIAGYGLKQAKPAVIVPKNLQELKVETMDYRECGHYWKLKIVNHQICLRHKVNAGICHLDSGAPLSCIGPGGAFFVAGVAAWNAANCTDKISRPDVFMSTLYFKPWIKKTILKDSGRLPPVFGTNP</sequence>
<dbReference type="GO" id="GO:0004252">
    <property type="term" value="F:serine-type endopeptidase activity"/>
    <property type="evidence" value="ECO:0007669"/>
    <property type="project" value="InterPro"/>
</dbReference>
<evidence type="ECO:0000313" key="5">
    <source>
        <dbReference type="Proteomes" id="UP000735302"/>
    </source>
</evidence>